<dbReference type="SMART" id="SM00220">
    <property type="entry name" value="S_TKc"/>
    <property type="match status" value="1"/>
</dbReference>
<dbReference type="PANTHER" id="PTHR43289:SF6">
    <property type="entry name" value="SERINE_THREONINE-PROTEIN KINASE NEKL-3"/>
    <property type="match status" value="1"/>
</dbReference>
<evidence type="ECO:0000313" key="7">
    <source>
        <dbReference type="Proteomes" id="UP001218638"/>
    </source>
</evidence>
<evidence type="ECO:0000256" key="4">
    <source>
        <dbReference type="ARBA" id="ARBA00022840"/>
    </source>
</evidence>
<dbReference type="GO" id="GO:0004674">
    <property type="term" value="F:protein serine/threonine kinase activity"/>
    <property type="evidence" value="ECO:0007669"/>
    <property type="project" value="TreeGrafter"/>
</dbReference>
<evidence type="ECO:0000259" key="5">
    <source>
        <dbReference type="PROSITE" id="PS50011"/>
    </source>
</evidence>
<organism evidence="6 7">
    <name type="scientific">Synoicihabitans lomoniglobus</name>
    <dbReference type="NCBI Taxonomy" id="2909285"/>
    <lineage>
        <taxon>Bacteria</taxon>
        <taxon>Pseudomonadati</taxon>
        <taxon>Verrucomicrobiota</taxon>
        <taxon>Opitutia</taxon>
        <taxon>Opitutales</taxon>
        <taxon>Opitutaceae</taxon>
        <taxon>Synoicihabitans</taxon>
    </lineage>
</organism>
<dbReference type="Pfam" id="PF00069">
    <property type="entry name" value="Pkinase"/>
    <property type="match status" value="1"/>
</dbReference>
<evidence type="ECO:0000256" key="2">
    <source>
        <dbReference type="ARBA" id="ARBA00022741"/>
    </source>
</evidence>
<keyword evidence="2" id="KW-0547">Nucleotide-binding</keyword>
<sequence length="933" mass="103996">MTRDDEIFALALDAPPSQRSALLDRIGQEDTARRERIESLLAAFDQAGDFLEDPVMDPLTPFPEEKPGDTIDRYTLIKQIGEGGCGTVHLAEQREPVRRKVALKVIKLGMDTHAVITRFEGERQALAMMDHPDIARVFDAGATETGRPYFVMEYVDGEPITKFCDRHQLSIAQRLELFARVCLALQHAHQKGIIHRDIKPSNILVARHDGVPSPKVIDFGIAKATQERLTDQTLVTHVGHFIGTPAYMSPEQADQRDIDIDTRSDVYALGVLLYELLGGGLPFNPKALAQSGVDEIRRTIREIEPSRPSQRFSKLTEDDRVSIARQRGIAPPQLSSVLQGDLDWIVMRCLEKDRDRRYGTAQELADDVRRHLRHEPVEARPPSTAYRVERFVARHRLACASALVVALTLILGTIVSVRQAVRATRAERVANVERDAANIARTDAQRRQEQAEDLLTFMLGDFRTELQKIGRLQLLDTVGEKAMTYFAELPPRDLTDTALARQAKALTQIGEVRLDEAKYDEASHAFTTAYDRAATLAARHPGDGDILFERAQAEYWIGFVARRRADFPAAREWLLRYRDSAFELVSIEGNTPRALLEVVYGLRNLAVLDRDNGDLESAREGFRAERTALDSMLATTPDDLQLRHRLVANAGDLGLTAEWNGDYPAALEHFFEMSAHVEKLLAQEPEVAVWQVKLAECSMFIGRIQVLMGQPIAASRAFDHAKQIIDRLAAQDPSNRHWQEDIQYIQLEQVTRLLAVGDGETARPILVATLAQLDALVKEEPSSSTLTAGLATAWRLESRLRGMGRSSGADEAIARAIEWGEPLIEAGRANNRTKGEFARSLILAGRIASARGQIREAHTQWIRALDVLKPQLSGSNDWRLLDPAAQALVLLGRTEEARPFTDRLQRFGYHALDPSAAATLNAASSSVRSPSTH</sequence>
<evidence type="ECO:0000256" key="3">
    <source>
        <dbReference type="ARBA" id="ARBA00022777"/>
    </source>
</evidence>
<keyword evidence="4" id="KW-0067">ATP-binding</keyword>
<keyword evidence="1" id="KW-0808">Transferase</keyword>
<dbReference type="PANTHER" id="PTHR43289">
    <property type="entry name" value="MITOGEN-ACTIVATED PROTEIN KINASE KINASE KINASE 20-RELATED"/>
    <property type="match status" value="1"/>
</dbReference>
<dbReference type="EMBL" id="CP119075">
    <property type="protein sequence ID" value="WED66536.1"/>
    <property type="molecule type" value="Genomic_DNA"/>
</dbReference>
<feature type="domain" description="Protein kinase" evidence="5">
    <location>
        <begin position="74"/>
        <end position="377"/>
    </location>
</feature>
<dbReference type="InterPro" id="IPR011009">
    <property type="entry name" value="Kinase-like_dom_sf"/>
</dbReference>
<dbReference type="KEGG" id="slom:PXH66_06695"/>
<evidence type="ECO:0000256" key="1">
    <source>
        <dbReference type="ARBA" id="ARBA00022679"/>
    </source>
</evidence>
<dbReference type="InterPro" id="IPR000719">
    <property type="entry name" value="Prot_kinase_dom"/>
</dbReference>
<keyword evidence="3 6" id="KW-0418">Kinase</keyword>
<evidence type="ECO:0000313" key="6">
    <source>
        <dbReference type="EMBL" id="WED66536.1"/>
    </source>
</evidence>
<dbReference type="CDD" id="cd14014">
    <property type="entry name" value="STKc_PknB_like"/>
    <property type="match status" value="1"/>
</dbReference>
<accession>A0AAF0CR59</accession>
<name>A0AAF0CR59_9BACT</name>
<gene>
    <name evidence="6" type="ORF">PXH66_06695</name>
</gene>
<reference evidence="6" key="1">
    <citation type="submission" date="2023-03" db="EMBL/GenBank/DDBJ databases">
        <title>Lomoglobus Profundus gen. nov., sp. nov., a novel member of the phylum Verrucomicrobia, isolated from deep-marine sediment of South China Sea.</title>
        <authorList>
            <person name="Ahmad T."/>
            <person name="Ishaq S.E."/>
            <person name="Wang F."/>
        </authorList>
    </citation>
    <scope>NUCLEOTIDE SEQUENCE</scope>
    <source>
        <strain evidence="6">LMO-M01</strain>
    </source>
</reference>
<dbReference type="Gene3D" id="1.25.40.10">
    <property type="entry name" value="Tetratricopeptide repeat domain"/>
    <property type="match status" value="2"/>
</dbReference>
<dbReference type="PROSITE" id="PS00108">
    <property type="entry name" value="PROTEIN_KINASE_ST"/>
    <property type="match status" value="1"/>
</dbReference>
<dbReference type="RefSeq" id="WP_330929018.1">
    <property type="nucleotide sequence ID" value="NZ_CP119075.1"/>
</dbReference>
<dbReference type="Gene3D" id="1.10.510.10">
    <property type="entry name" value="Transferase(Phosphotransferase) domain 1"/>
    <property type="match status" value="1"/>
</dbReference>
<dbReference type="Proteomes" id="UP001218638">
    <property type="component" value="Chromosome"/>
</dbReference>
<dbReference type="AlphaFoldDB" id="A0AAF0CR59"/>
<dbReference type="PROSITE" id="PS50011">
    <property type="entry name" value="PROTEIN_KINASE_DOM"/>
    <property type="match status" value="1"/>
</dbReference>
<dbReference type="InterPro" id="IPR011990">
    <property type="entry name" value="TPR-like_helical_dom_sf"/>
</dbReference>
<dbReference type="GO" id="GO:0005524">
    <property type="term" value="F:ATP binding"/>
    <property type="evidence" value="ECO:0007669"/>
    <property type="project" value="UniProtKB-KW"/>
</dbReference>
<dbReference type="SUPFAM" id="SSF48452">
    <property type="entry name" value="TPR-like"/>
    <property type="match status" value="1"/>
</dbReference>
<protein>
    <submittedName>
        <fullName evidence="6">Serine/threonine-protein kinase</fullName>
    </submittedName>
</protein>
<proteinExistence type="predicted"/>
<keyword evidence="7" id="KW-1185">Reference proteome</keyword>
<dbReference type="Gene3D" id="3.30.200.20">
    <property type="entry name" value="Phosphorylase Kinase, domain 1"/>
    <property type="match status" value="1"/>
</dbReference>
<dbReference type="SUPFAM" id="SSF56112">
    <property type="entry name" value="Protein kinase-like (PK-like)"/>
    <property type="match status" value="1"/>
</dbReference>
<dbReference type="InterPro" id="IPR008271">
    <property type="entry name" value="Ser/Thr_kinase_AS"/>
</dbReference>